<gene>
    <name evidence="2" type="ORF">BJ322DRAFT_349695</name>
</gene>
<evidence type="ECO:0000256" key="1">
    <source>
        <dbReference type="SAM" id="MobiDB-lite"/>
    </source>
</evidence>
<feature type="region of interest" description="Disordered" evidence="1">
    <location>
        <begin position="1"/>
        <end position="47"/>
    </location>
</feature>
<organism evidence="2 3">
    <name type="scientific">Thelephora terrestris</name>
    <dbReference type="NCBI Taxonomy" id="56493"/>
    <lineage>
        <taxon>Eukaryota</taxon>
        <taxon>Fungi</taxon>
        <taxon>Dikarya</taxon>
        <taxon>Basidiomycota</taxon>
        <taxon>Agaricomycotina</taxon>
        <taxon>Agaricomycetes</taxon>
        <taxon>Thelephorales</taxon>
        <taxon>Thelephoraceae</taxon>
        <taxon>Thelephora</taxon>
    </lineage>
</organism>
<dbReference type="Proteomes" id="UP000736335">
    <property type="component" value="Unassembled WGS sequence"/>
</dbReference>
<sequence length="291" mass="32206">MVDASRSMTDDTDNDSEPETDSDLEDEEDVGGFQATEASPEPLHSSAEVESSPDLLLCTGAWKTWRALFSYLYTGKIVFSPLRSEKVAPTLPLSCSPKSMYSLAKLVSLEVVVVLSYKQIKRRISACNVVAELFSSFTASDEKILKMESDLLFQDFENDRTSQEAQEHIRAMSCGKAVFQAKTLGFAYHMLLAKKRRAIQDVPRCEPQEGSEPGSDVYDGSGFKLHCARKLRQHAYTVSELLQGLYCPACDEYGKNGKGEYGLPFTRCALCNALRDTASQPCRSCGALFKP</sequence>
<accession>A0A9P6L2J2</accession>
<evidence type="ECO:0000313" key="3">
    <source>
        <dbReference type="Proteomes" id="UP000736335"/>
    </source>
</evidence>
<dbReference type="OrthoDB" id="6359816at2759"/>
<dbReference type="AlphaFoldDB" id="A0A9P6L2J2"/>
<protein>
    <recommendedName>
        <fullName evidence="4">BTB domain-containing protein</fullName>
    </recommendedName>
</protein>
<dbReference type="EMBL" id="WIUZ02000018">
    <property type="protein sequence ID" value="KAF9779897.1"/>
    <property type="molecule type" value="Genomic_DNA"/>
</dbReference>
<reference evidence="2" key="1">
    <citation type="journal article" date="2020" name="Nat. Commun.">
        <title>Large-scale genome sequencing of mycorrhizal fungi provides insights into the early evolution of symbiotic traits.</title>
        <authorList>
            <person name="Miyauchi S."/>
            <person name="Kiss E."/>
            <person name="Kuo A."/>
            <person name="Drula E."/>
            <person name="Kohler A."/>
            <person name="Sanchez-Garcia M."/>
            <person name="Morin E."/>
            <person name="Andreopoulos B."/>
            <person name="Barry K.W."/>
            <person name="Bonito G."/>
            <person name="Buee M."/>
            <person name="Carver A."/>
            <person name="Chen C."/>
            <person name="Cichocki N."/>
            <person name="Clum A."/>
            <person name="Culley D."/>
            <person name="Crous P.W."/>
            <person name="Fauchery L."/>
            <person name="Girlanda M."/>
            <person name="Hayes R.D."/>
            <person name="Keri Z."/>
            <person name="LaButti K."/>
            <person name="Lipzen A."/>
            <person name="Lombard V."/>
            <person name="Magnuson J."/>
            <person name="Maillard F."/>
            <person name="Murat C."/>
            <person name="Nolan M."/>
            <person name="Ohm R.A."/>
            <person name="Pangilinan J."/>
            <person name="Pereira M.F."/>
            <person name="Perotto S."/>
            <person name="Peter M."/>
            <person name="Pfister S."/>
            <person name="Riley R."/>
            <person name="Sitrit Y."/>
            <person name="Stielow J.B."/>
            <person name="Szollosi G."/>
            <person name="Zifcakova L."/>
            <person name="Stursova M."/>
            <person name="Spatafora J.W."/>
            <person name="Tedersoo L."/>
            <person name="Vaario L.M."/>
            <person name="Yamada A."/>
            <person name="Yan M."/>
            <person name="Wang P."/>
            <person name="Xu J."/>
            <person name="Bruns T."/>
            <person name="Baldrian P."/>
            <person name="Vilgalys R."/>
            <person name="Dunand C."/>
            <person name="Henrissat B."/>
            <person name="Grigoriev I.V."/>
            <person name="Hibbett D."/>
            <person name="Nagy L.G."/>
            <person name="Martin F.M."/>
        </authorList>
    </citation>
    <scope>NUCLEOTIDE SEQUENCE</scope>
    <source>
        <strain evidence="2">UH-Tt-Lm1</strain>
    </source>
</reference>
<feature type="compositionally biased region" description="Acidic residues" evidence="1">
    <location>
        <begin position="10"/>
        <end position="30"/>
    </location>
</feature>
<evidence type="ECO:0008006" key="4">
    <source>
        <dbReference type="Google" id="ProtNLM"/>
    </source>
</evidence>
<reference evidence="2" key="2">
    <citation type="submission" date="2020-11" db="EMBL/GenBank/DDBJ databases">
        <authorList>
            <consortium name="DOE Joint Genome Institute"/>
            <person name="Kuo A."/>
            <person name="Miyauchi S."/>
            <person name="Kiss E."/>
            <person name="Drula E."/>
            <person name="Kohler A."/>
            <person name="Sanchez-Garcia M."/>
            <person name="Andreopoulos B."/>
            <person name="Barry K.W."/>
            <person name="Bonito G."/>
            <person name="Buee M."/>
            <person name="Carver A."/>
            <person name="Chen C."/>
            <person name="Cichocki N."/>
            <person name="Clum A."/>
            <person name="Culley D."/>
            <person name="Crous P.W."/>
            <person name="Fauchery L."/>
            <person name="Girlanda M."/>
            <person name="Hayes R."/>
            <person name="Keri Z."/>
            <person name="Labutti K."/>
            <person name="Lipzen A."/>
            <person name="Lombard V."/>
            <person name="Magnuson J."/>
            <person name="Maillard F."/>
            <person name="Morin E."/>
            <person name="Murat C."/>
            <person name="Nolan M."/>
            <person name="Ohm R."/>
            <person name="Pangilinan J."/>
            <person name="Pereira M."/>
            <person name="Perotto S."/>
            <person name="Peter M."/>
            <person name="Riley R."/>
            <person name="Sitrit Y."/>
            <person name="Stielow B."/>
            <person name="Szollosi G."/>
            <person name="Zifcakova L."/>
            <person name="Stursova M."/>
            <person name="Spatafora J.W."/>
            <person name="Tedersoo L."/>
            <person name="Vaario L.-M."/>
            <person name="Yamada A."/>
            <person name="Yan M."/>
            <person name="Wang P."/>
            <person name="Xu J."/>
            <person name="Bruns T."/>
            <person name="Baldrian P."/>
            <person name="Vilgalys R."/>
            <person name="Henrissat B."/>
            <person name="Grigoriev I.V."/>
            <person name="Hibbett D."/>
            <person name="Nagy L.G."/>
            <person name="Martin F.M."/>
        </authorList>
    </citation>
    <scope>NUCLEOTIDE SEQUENCE</scope>
    <source>
        <strain evidence="2">UH-Tt-Lm1</strain>
    </source>
</reference>
<comment type="caution">
    <text evidence="2">The sequence shown here is derived from an EMBL/GenBank/DDBJ whole genome shotgun (WGS) entry which is preliminary data.</text>
</comment>
<name>A0A9P6L2J2_9AGAM</name>
<evidence type="ECO:0000313" key="2">
    <source>
        <dbReference type="EMBL" id="KAF9779897.1"/>
    </source>
</evidence>
<keyword evidence="3" id="KW-1185">Reference proteome</keyword>
<proteinExistence type="predicted"/>